<dbReference type="Proteomes" id="UP000184440">
    <property type="component" value="Unassembled WGS sequence"/>
</dbReference>
<dbReference type="EMBL" id="FRCS01000005">
    <property type="protein sequence ID" value="SHN34994.1"/>
    <property type="molecule type" value="Genomic_DNA"/>
</dbReference>
<proteinExistence type="predicted"/>
<reference evidence="1 2" key="1">
    <citation type="submission" date="2016-11" db="EMBL/GenBank/DDBJ databases">
        <authorList>
            <person name="Jaros S."/>
            <person name="Januszkiewicz K."/>
            <person name="Wedrychowicz H."/>
        </authorList>
    </citation>
    <scope>NUCLEOTIDE SEQUENCE [LARGE SCALE GENOMIC DNA]</scope>
    <source>
        <strain evidence="1 2">DSM 46144</strain>
    </source>
</reference>
<name>A0A1M7QTD9_9ACTN</name>
<sequence length="243" mass="28175">MRDNGLTYAAILEITAREAQYRGLEIDSSERDKVLHVTIRPGANFGPARDRTGATFWTTGTGAFLCDFDDWQWVRTDYTSADQEEALRDITEVAARYFRGDGVESVLTSRWLRRQRRILRLDIDGQTVNLQRRTGPVEATPADLTVGRLMTKDGVLFGYLALDTQQLMWRQRVSPLRVRRWSETKRRYRLDLLDDWDDGFLENDDEAELAAGRFAFKGEIYLYEEQTDDEARTALTERFAGWE</sequence>
<protein>
    <submittedName>
        <fullName evidence="1">Uncharacterized protein</fullName>
    </submittedName>
</protein>
<evidence type="ECO:0000313" key="1">
    <source>
        <dbReference type="EMBL" id="SHN34994.1"/>
    </source>
</evidence>
<keyword evidence="2" id="KW-1185">Reference proteome</keyword>
<gene>
    <name evidence="1" type="ORF">SAMN05443668_105333</name>
</gene>
<dbReference type="RefSeq" id="WP_073258911.1">
    <property type="nucleotide sequence ID" value="NZ_FRCS01000005.1"/>
</dbReference>
<dbReference type="AlphaFoldDB" id="A0A1M7QTD9"/>
<accession>A0A1M7QTD9</accession>
<evidence type="ECO:0000313" key="2">
    <source>
        <dbReference type="Proteomes" id="UP000184440"/>
    </source>
</evidence>
<organism evidence="1 2">
    <name type="scientific">Cryptosporangium aurantiacum</name>
    <dbReference type="NCBI Taxonomy" id="134849"/>
    <lineage>
        <taxon>Bacteria</taxon>
        <taxon>Bacillati</taxon>
        <taxon>Actinomycetota</taxon>
        <taxon>Actinomycetes</taxon>
        <taxon>Cryptosporangiales</taxon>
        <taxon>Cryptosporangiaceae</taxon>
        <taxon>Cryptosporangium</taxon>
    </lineage>
</organism>